<dbReference type="Proteomes" id="UP000628448">
    <property type="component" value="Unassembled WGS sequence"/>
</dbReference>
<keyword evidence="3" id="KW-1185">Reference proteome</keyword>
<dbReference type="InterPro" id="IPR013022">
    <property type="entry name" value="Xyl_isomerase-like_TIM-brl"/>
</dbReference>
<gene>
    <name evidence="2" type="ORF">I5907_21040</name>
</gene>
<dbReference type="SUPFAM" id="SSF51658">
    <property type="entry name" value="Xylose isomerase-like"/>
    <property type="match status" value="1"/>
</dbReference>
<feature type="domain" description="Xylose isomerase-like TIM barrel" evidence="1">
    <location>
        <begin position="59"/>
        <end position="280"/>
    </location>
</feature>
<keyword evidence="2" id="KW-0413">Isomerase</keyword>
<dbReference type="EMBL" id="JADWYR010000003">
    <property type="protein sequence ID" value="MBG9378731.1"/>
    <property type="molecule type" value="Genomic_DNA"/>
</dbReference>
<comment type="caution">
    <text evidence="2">The sequence shown here is derived from an EMBL/GenBank/DDBJ whole genome shotgun (WGS) entry which is preliminary data.</text>
</comment>
<reference evidence="2" key="1">
    <citation type="submission" date="2020-11" db="EMBL/GenBank/DDBJ databases">
        <title>Bacterial whole genome sequence for Panacibacter sp. DH6.</title>
        <authorList>
            <person name="Le V."/>
            <person name="Ko S."/>
            <person name="Ahn C.-Y."/>
            <person name="Oh H.-M."/>
        </authorList>
    </citation>
    <scope>NUCLEOTIDE SEQUENCE</scope>
    <source>
        <strain evidence="2">DH6</strain>
    </source>
</reference>
<dbReference type="AlphaFoldDB" id="A0A931H0E6"/>
<organism evidence="2 3">
    <name type="scientific">Panacibacter microcysteis</name>
    <dbReference type="NCBI Taxonomy" id="2793269"/>
    <lineage>
        <taxon>Bacteria</taxon>
        <taxon>Pseudomonadati</taxon>
        <taxon>Bacteroidota</taxon>
        <taxon>Chitinophagia</taxon>
        <taxon>Chitinophagales</taxon>
        <taxon>Chitinophagaceae</taxon>
        <taxon>Panacibacter</taxon>
    </lineage>
</organism>
<evidence type="ECO:0000313" key="3">
    <source>
        <dbReference type="Proteomes" id="UP000628448"/>
    </source>
</evidence>
<sequence>MQQYNRRKFIQQTTGLLGAAFAGSLMGFTAKDILLSFSTLGCPDWGFEQITNFAQSNSFNGLEVRGILREMDLTKSPVFSKANIAATKTIMQDKNLRFVNLGSSATLHFKAAADRQKNIDEGKRFIDLAHAIDCPYIRVFPNNFPKEQEKQETIELITDGLATLATYAKGSNVTVLMETHGDMVWVADILSIMKNASGAHAALIWDVANMWNITKEPPAEVYPKLKPYIKHTHIKDNTLDNDKISYTLMGKGVVPIFEAIDLLHKDDYKGYYSFEWEKLWHPEIDAPEIAIADYAKTMQAHFG</sequence>
<evidence type="ECO:0000313" key="2">
    <source>
        <dbReference type="EMBL" id="MBG9378731.1"/>
    </source>
</evidence>
<accession>A0A931H0E6</accession>
<protein>
    <submittedName>
        <fullName evidence="2">Sugar phosphate isomerase/epimerase</fullName>
    </submittedName>
</protein>
<dbReference type="RefSeq" id="WP_196992823.1">
    <property type="nucleotide sequence ID" value="NZ_JADWYR010000003.1"/>
</dbReference>
<dbReference type="GO" id="GO:0016853">
    <property type="term" value="F:isomerase activity"/>
    <property type="evidence" value="ECO:0007669"/>
    <property type="project" value="UniProtKB-KW"/>
</dbReference>
<dbReference type="PANTHER" id="PTHR12110:SF53">
    <property type="entry name" value="BLR5974 PROTEIN"/>
    <property type="match status" value="1"/>
</dbReference>
<dbReference type="InterPro" id="IPR036237">
    <property type="entry name" value="Xyl_isomerase-like_sf"/>
</dbReference>
<dbReference type="InterPro" id="IPR050312">
    <property type="entry name" value="IolE/XylAMocC-like"/>
</dbReference>
<evidence type="ECO:0000259" key="1">
    <source>
        <dbReference type="Pfam" id="PF01261"/>
    </source>
</evidence>
<dbReference type="Gene3D" id="3.20.20.150">
    <property type="entry name" value="Divalent-metal-dependent TIM barrel enzymes"/>
    <property type="match status" value="1"/>
</dbReference>
<name>A0A931H0E6_9BACT</name>
<proteinExistence type="predicted"/>
<dbReference type="PANTHER" id="PTHR12110">
    <property type="entry name" value="HYDROXYPYRUVATE ISOMERASE"/>
    <property type="match status" value="1"/>
</dbReference>
<dbReference type="Pfam" id="PF01261">
    <property type="entry name" value="AP_endonuc_2"/>
    <property type="match status" value="1"/>
</dbReference>